<dbReference type="GO" id="GO:0005886">
    <property type="term" value="C:plasma membrane"/>
    <property type="evidence" value="ECO:0007669"/>
    <property type="project" value="TreeGrafter"/>
</dbReference>
<protein>
    <submittedName>
        <fullName evidence="3">NADPH-dependent F420 reductase</fullName>
    </submittedName>
</protein>
<name>A0A5D3K3Y0_9BRAD</name>
<keyword evidence="4" id="KW-1185">Reference proteome</keyword>
<dbReference type="Pfam" id="PF03807">
    <property type="entry name" value="F420_oxidored"/>
    <property type="match status" value="1"/>
</dbReference>
<dbReference type="InterPro" id="IPR036291">
    <property type="entry name" value="NAD(P)-bd_dom_sf"/>
</dbReference>
<dbReference type="AlphaFoldDB" id="A0A5D3K3Y0"/>
<feature type="domain" description="Pyrroline-5-carboxylate reductase catalytic N-terminal" evidence="2">
    <location>
        <begin position="23"/>
        <end position="112"/>
    </location>
</feature>
<reference evidence="3 4" key="1">
    <citation type="submission" date="2019-08" db="EMBL/GenBank/DDBJ databases">
        <title>Bradyrhizobium hipponensis sp. nov., a rhizobium isolated from a Lupinus angustifolius root nodule in Tunisia.</title>
        <authorList>
            <person name="Off K."/>
            <person name="Rejili M."/>
            <person name="Mars M."/>
            <person name="Brachmann A."/>
            <person name="Marin M."/>
        </authorList>
    </citation>
    <scope>NUCLEOTIDE SEQUENCE [LARGE SCALE GENOMIC DNA]</scope>
    <source>
        <strain evidence="3 4">CTAW71</strain>
    </source>
</reference>
<dbReference type="GO" id="GO:0015677">
    <property type="term" value="P:copper ion import"/>
    <property type="evidence" value="ECO:0007669"/>
    <property type="project" value="TreeGrafter"/>
</dbReference>
<comment type="caution">
    <text evidence="3">The sequence shown here is derived from an EMBL/GenBank/DDBJ whole genome shotgun (WGS) entry which is preliminary data.</text>
</comment>
<dbReference type="SUPFAM" id="SSF51735">
    <property type="entry name" value="NAD(P)-binding Rossmann-fold domains"/>
    <property type="match status" value="1"/>
</dbReference>
<dbReference type="Proteomes" id="UP000324758">
    <property type="component" value="Unassembled WGS sequence"/>
</dbReference>
<evidence type="ECO:0000313" key="4">
    <source>
        <dbReference type="Proteomes" id="UP000324758"/>
    </source>
</evidence>
<keyword evidence="1" id="KW-0560">Oxidoreductase</keyword>
<evidence type="ECO:0000259" key="2">
    <source>
        <dbReference type="Pfam" id="PF03807"/>
    </source>
</evidence>
<proteinExistence type="predicted"/>
<dbReference type="InterPro" id="IPR028939">
    <property type="entry name" value="P5C_Rdtase_cat_N"/>
</dbReference>
<sequence length="217" mass="22939">MGWSCPSTAASRPSENRRNMMSYAIIGFGKIGQALAHAFARKNIDVTVASRRPPEALAPQARAIGPTVVAKSLRDALEAHTIILAVPFGEHREVAKALPSWKGKTVIDATNGFGEELDGLLSSAVVAKAFTGARLVKGFNHLGAAKLAADPVVEGGHRVVFLSSDDEDATAPVAALAKQLGFAPVKLGKLNEGGALVHARGRIWGQLIFQDVFKKEQ</sequence>
<dbReference type="InterPro" id="IPR051267">
    <property type="entry name" value="STEAP_metalloreductase"/>
</dbReference>
<dbReference type="PANTHER" id="PTHR14239">
    <property type="entry name" value="DUDULIN-RELATED"/>
    <property type="match status" value="1"/>
</dbReference>
<accession>A0A5D3K3Y0</accession>
<dbReference type="EMBL" id="VSSS01000055">
    <property type="protein sequence ID" value="TYL90100.1"/>
    <property type="molecule type" value="Genomic_DNA"/>
</dbReference>
<gene>
    <name evidence="3" type="ORF">FXB40_33055</name>
</gene>
<dbReference type="Gene3D" id="3.40.50.720">
    <property type="entry name" value="NAD(P)-binding Rossmann-like Domain"/>
    <property type="match status" value="1"/>
</dbReference>
<evidence type="ECO:0000256" key="1">
    <source>
        <dbReference type="ARBA" id="ARBA00023002"/>
    </source>
</evidence>
<dbReference type="PANTHER" id="PTHR14239:SF0">
    <property type="entry name" value="F420-DEPENDENT NADP REDUCTASE"/>
    <property type="match status" value="1"/>
</dbReference>
<dbReference type="GO" id="GO:0052851">
    <property type="term" value="F:ferric-chelate reductase (NADPH) activity"/>
    <property type="evidence" value="ECO:0007669"/>
    <property type="project" value="TreeGrafter"/>
</dbReference>
<dbReference type="GO" id="GO:0008823">
    <property type="term" value="F:cupric reductase (NADH) activity"/>
    <property type="evidence" value="ECO:0007669"/>
    <property type="project" value="TreeGrafter"/>
</dbReference>
<organism evidence="3 4">
    <name type="scientific">Bradyrhizobium rifense</name>
    <dbReference type="NCBI Taxonomy" id="515499"/>
    <lineage>
        <taxon>Bacteria</taxon>
        <taxon>Pseudomonadati</taxon>
        <taxon>Pseudomonadota</taxon>
        <taxon>Alphaproteobacteria</taxon>
        <taxon>Hyphomicrobiales</taxon>
        <taxon>Nitrobacteraceae</taxon>
        <taxon>Bradyrhizobium</taxon>
    </lineage>
</organism>
<dbReference type="OrthoDB" id="7557417at2"/>
<evidence type="ECO:0000313" key="3">
    <source>
        <dbReference type="EMBL" id="TYL90100.1"/>
    </source>
</evidence>